<sequence>MNITTTIDGTSARITLYGDIDFDTLPPVRAAAEALPAQVSDLLWDLNHTAFMDVAGLHLLFTPTLPGGCPKRRMTVTGLRHQPLRLLLLAADVHPATFDLARLLPDTLPTDFQ</sequence>
<reference evidence="3" key="1">
    <citation type="journal article" date="2019" name="Int. J. Syst. Evol. Microbiol.">
        <title>The Global Catalogue of Microorganisms (GCM) 10K type strain sequencing project: providing services to taxonomists for standard genome sequencing and annotation.</title>
        <authorList>
            <consortium name="The Broad Institute Genomics Platform"/>
            <consortium name="The Broad Institute Genome Sequencing Center for Infectious Disease"/>
            <person name="Wu L."/>
            <person name="Ma J."/>
        </authorList>
    </citation>
    <scope>NUCLEOTIDE SEQUENCE [LARGE SCALE GENOMIC DNA]</scope>
    <source>
        <strain evidence="3">JCM 4855</strain>
    </source>
</reference>
<name>A0ABW2ECS4_9ACTN</name>
<dbReference type="EMBL" id="JBHSYM010000072">
    <property type="protein sequence ID" value="MFC7016005.1"/>
    <property type="molecule type" value="Genomic_DNA"/>
</dbReference>
<protein>
    <submittedName>
        <fullName evidence="2">Lipid asymmetry maintenance protein MlaB</fullName>
    </submittedName>
</protein>
<evidence type="ECO:0000259" key="1">
    <source>
        <dbReference type="PROSITE" id="PS50801"/>
    </source>
</evidence>
<dbReference type="InterPro" id="IPR002645">
    <property type="entry name" value="STAS_dom"/>
</dbReference>
<dbReference type="SUPFAM" id="SSF52091">
    <property type="entry name" value="SpoIIaa-like"/>
    <property type="match status" value="1"/>
</dbReference>
<gene>
    <name evidence="2" type="ORF">ACFQMH_30755</name>
</gene>
<evidence type="ECO:0000313" key="3">
    <source>
        <dbReference type="Proteomes" id="UP001596409"/>
    </source>
</evidence>
<dbReference type="PROSITE" id="PS50801">
    <property type="entry name" value="STAS"/>
    <property type="match status" value="1"/>
</dbReference>
<dbReference type="InterPro" id="IPR036513">
    <property type="entry name" value="STAS_dom_sf"/>
</dbReference>
<dbReference type="Gene3D" id="3.30.750.24">
    <property type="entry name" value="STAS domain"/>
    <property type="match status" value="1"/>
</dbReference>
<dbReference type="Proteomes" id="UP001596409">
    <property type="component" value="Unassembled WGS sequence"/>
</dbReference>
<accession>A0ABW2ECS4</accession>
<dbReference type="RefSeq" id="WP_189880391.1">
    <property type="nucleotide sequence ID" value="NZ_BMWA01000041.1"/>
</dbReference>
<proteinExistence type="predicted"/>
<evidence type="ECO:0000313" key="2">
    <source>
        <dbReference type="EMBL" id="MFC7016005.1"/>
    </source>
</evidence>
<dbReference type="CDD" id="cd07043">
    <property type="entry name" value="STAS_anti-anti-sigma_factors"/>
    <property type="match status" value="1"/>
</dbReference>
<comment type="caution">
    <text evidence="2">The sequence shown here is derived from an EMBL/GenBank/DDBJ whole genome shotgun (WGS) entry which is preliminary data.</text>
</comment>
<feature type="domain" description="STAS" evidence="1">
    <location>
        <begin position="14"/>
        <end position="60"/>
    </location>
</feature>
<keyword evidence="3" id="KW-1185">Reference proteome</keyword>
<organism evidence="2 3">
    <name type="scientific">Streptomyces viridiviolaceus</name>
    <dbReference type="NCBI Taxonomy" id="68282"/>
    <lineage>
        <taxon>Bacteria</taxon>
        <taxon>Bacillati</taxon>
        <taxon>Actinomycetota</taxon>
        <taxon>Actinomycetes</taxon>
        <taxon>Kitasatosporales</taxon>
        <taxon>Streptomycetaceae</taxon>
        <taxon>Streptomyces</taxon>
    </lineage>
</organism>